<dbReference type="PANTHER" id="PTHR45458:SF1">
    <property type="entry name" value="SHORT CHAIN DEHYDROGENASE"/>
    <property type="match status" value="1"/>
</dbReference>
<dbReference type="InterPro" id="IPR036291">
    <property type="entry name" value="NAD(P)-bd_dom_sf"/>
</dbReference>
<evidence type="ECO:0000313" key="4">
    <source>
        <dbReference type="Proteomes" id="UP001596472"/>
    </source>
</evidence>
<evidence type="ECO:0000256" key="2">
    <source>
        <dbReference type="SAM" id="SignalP"/>
    </source>
</evidence>
<reference evidence="4" key="1">
    <citation type="journal article" date="2019" name="Int. J. Syst. Evol. Microbiol.">
        <title>The Global Catalogue of Microorganisms (GCM) 10K type strain sequencing project: providing services to taxonomists for standard genome sequencing and annotation.</title>
        <authorList>
            <consortium name="The Broad Institute Genomics Platform"/>
            <consortium name="The Broad Institute Genome Sequencing Center for Infectious Disease"/>
            <person name="Wu L."/>
            <person name="Ma J."/>
        </authorList>
    </citation>
    <scope>NUCLEOTIDE SEQUENCE [LARGE SCALE GENOMIC DNA]</scope>
    <source>
        <strain evidence="4">CGMCC 4.1467</strain>
    </source>
</reference>
<organism evidence="3 4">
    <name type="scientific">Haloferula chungangensis</name>
    <dbReference type="NCBI Taxonomy" id="1048331"/>
    <lineage>
        <taxon>Bacteria</taxon>
        <taxon>Pseudomonadati</taxon>
        <taxon>Verrucomicrobiota</taxon>
        <taxon>Verrucomicrobiia</taxon>
        <taxon>Verrucomicrobiales</taxon>
        <taxon>Verrucomicrobiaceae</taxon>
        <taxon>Haloferula</taxon>
    </lineage>
</organism>
<dbReference type="PRINTS" id="PR00080">
    <property type="entry name" value="SDRFAMILY"/>
</dbReference>
<dbReference type="InterPro" id="IPR002347">
    <property type="entry name" value="SDR_fam"/>
</dbReference>
<sequence length="257" mass="27760">MNLKSTWTLTLLFTIFSITLPAGAAEDIKTVLITGANRGLGLEFAKQFSQNGYKVIGTARSPEKATELKATGAEVLKLDVTSEEDIAAVAEALKGKPLDILLNNAGYFGPTLSVGKGNAKINNITRQELLDCFSVNTMGPIFLTQALLPSLQLSKSPKIINISTRSGQLSTPRSKAWGYSVSKAGVNMVTSNLHGELSKNGFIVISLAPGHNQTDMGTERGQLKPEESIGKMIPLIENLTTDQSGRFWYYNGKELPW</sequence>
<proteinExistence type="inferred from homology"/>
<keyword evidence="2" id="KW-0732">Signal</keyword>
<name>A0ABW2L404_9BACT</name>
<keyword evidence="4" id="KW-1185">Reference proteome</keyword>
<dbReference type="PRINTS" id="PR00081">
    <property type="entry name" value="GDHRDH"/>
</dbReference>
<evidence type="ECO:0000313" key="3">
    <source>
        <dbReference type="EMBL" id="MFC7336459.1"/>
    </source>
</evidence>
<dbReference type="CDD" id="cd05325">
    <property type="entry name" value="carb_red_sniffer_like_SDR_c"/>
    <property type="match status" value="1"/>
</dbReference>
<feature type="signal peptide" evidence="2">
    <location>
        <begin position="1"/>
        <end position="24"/>
    </location>
</feature>
<dbReference type="EMBL" id="JBHTBS010000002">
    <property type="protein sequence ID" value="MFC7336459.1"/>
    <property type="molecule type" value="Genomic_DNA"/>
</dbReference>
<evidence type="ECO:0000256" key="1">
    <source>
        <dbReference type="RuleBase" id="RU000363"/>
    </source>
</evidence>
<comment type="caution">
    <text evidence="3">The sequence shown here is derived from an EMBL/GenBank/DDBJ whole genome shotgun (WGS) entry which is preliminary data.</text>
</comment>
<dbReference type="PANTHER" id="PTHR45458">
    <property type="entry name" value="SHORT-CHAIN DEHYDROGENASE/REDUCTASE SDR"/>
    <property type="match status" value="1"/>
</dbReference>
<dbReference type="Pfam" id="PF00106">
    <property type="entry name" value="adh_short"/>
    <property type="match status" value="1"/>
</dbReference>
<dbReference type="Proteomes" id="UP001596472">
    <property type="component" value="Unassembled WGS sequence"/>
</dbReference>
<dbReference type="RefSeq" id="WP_379709684.1">
    <property type="nucleotide sequence ID" value="NZ_JBHTBS010000002.1"/>
</dbReference>
<gene>
    <name evidence="3" type="ORF">ACFQY0_04655</name>
</gene>
<protein>
    <submittedName>
        <fullName evidence="3">SDR family oxidoreductase</fullName>
    </submittedName>
</protein>
<dbReference type="SUPFAM" id="SSF51735">
    <property type="entry name" value="NAD(P)-binding Rossmann-fold domains"/>
    <property type="match status" value="1"/>
</dbReference>
<feature type="chain" id="PRO_5046400298" evidence="2">
    <location>
        <begin position="25"/>
        <end position="257"/>
    </location>
</feature>
<accession>A0ABW2L404</accession>
<dbReference type="PROSITE" id="PS00061">
    <property type="entry name" value="ADH_SHORT"/>
    <property type="match status" value="1"/>
</dbReference>
<dbReference type="Gene3D" id="3.40.50.720">
    <property type="entry name" value="NAD(P)-binding Rossmann-like Domain"/>
    <property type="match status" value="1"/>
</dbReference>
<dbReference type="InterPro" id="IPR052184">
    <property type="entry name" value="SDR_enzymes"/>
</dbReference>
<dbReference type="InterPro" id="IPR020904">
    <property type="entry name" value="Sc_DH/Rdtase_CS"/>
</dbReference>
<comment type="similarity">
    <text evidence="1">Belongs to the short-chain dehydrogenases/reductases (SDR) family.</text>
</comment>